<feature type="compositionally biased region" description="Low complexity" evidence="1">
    <location>
        <begin position="7"/>
        <end position="34"/>
    </location>
</feature>
<accession>A0A811R711</accession>
<feature type="region of interest" description="Disordered" evidence="1">
    <location>
        <begin position="1"/>
        <end position="35"/>
    </location>
</feature>
<protein>
    <submittedName>
        <fullName evidence="2">Uncharacterized protein</fullName>
    </submittedName>
</protein>
<reference evidence="2" key="1">
    <citation type="submission" date="2020-10" db="EMBL/GenBank/DDBJ databases">
        <authorList>
            <person name="Han B."/>
            <person name="Lu T."/>
            <person name="Zhao Q."/>
            <person name="Huang X."/>
            <person name="Zhao Y."/>
        </authorList>
    </citation>
    <scope>NUCLEOTIDE SEQUENCE</scope>
</reference>
<keyword evidence="3" id="KW-1185">Reference proteome</keyword>
<dbReference type="EMBL" id="CAJGYO010000013">
    <property type="protein sequence ID" value="CAD6265823.1"/>
    <property type="molecule type" value="Genomic_DNA"/>
</dbReference>
<organism evidence="2 3">
    <name type="scientific">Miscanthus lutarioriparius</name>
    <dbReference type="NCBI Taxonomy" id="422564"/>
    <lineage>
        <taxon>Eukaryota</taxon>
        <taxon>Viridiplantae</taxon>
        <taxon>Streptophyta</taxon>
        <taxon>Embryophyta</taxon>
        <taxon>Tracheophyta</taxon>
        <taxon>Spermatophyta</taxon>
        <taxon>Magnoliopsida</taxon>
        <taxon>Liliopsida</taxon>
        <taxon>Poales</taxon>
        <taxon>Poaceae</taxon>
        <taxon>PACMAD clade</taxon>
        <taxon>Panicoideae</taxon>
        <taxon>Andropogonodae</taxon>
        <taxon>Andropogoneae</taxon>
        <taxon>Saccharinae</taxon>
        <taxon>Miscanthus</taxon>
    </lineage>
</organism>
<comment type="caution">
    <text evidence="2">The sequence shown here is derived from an EMBL/GenBank/DDBJ whole genome shotgun (WGS) entry which is preliminary data.</text>
</comment>
<dbReference type="AlphaFoldDB" id="A0A811R711"/>
<sequence>MAVGATPPAAAAPHAAGAAHPAAAPPAGLSGSLPSPRPRLPQLTLVWMCEKKARFWRDVWMGQCPLSIVSNRIFSICNEQENTVHEVFQNNGINLTFRRSFGIEEAEEWQQLVLQVRDFQLQEGADTVIWALEKNEVEYPIQGEGNKLDFEDSGKAIKTFGAKRPRLVV</sequence>
<dbReference type="PANTHER" id="PTHR36617">
    <property type="entry name" value="PROTEIN, PUTATIVE-RELATED"/>
    <property type="match status" value="1"/>
</dbReference>
<dbReference type="OrthoDB" id="684023at2759"/>
<dbReference type="PANTHER" id="PTHR36617:SF5">
    <property type="entry name" value="OS05G0421675 PROTEIN"/>
    <property type="match status" value="1"/>
</dbReference>
<evidence type="ECO:0000256" key="1">
    <source>
        <dbReference type="SAM" id="MobiDB-lite"/>
    </source>
</evidence>
<evidence type="ECO:0000313" key="3">
    <source>
        <dbReference type="Proteomes" id="UP000604825"/>
    </source>
</evidence>
<gene>
    <name evidence="2" type="ORF">NCGR_LOCUS49128</name>
</gene>
<dbReference type="Proteomes" id="UP000604825">
    <property type="component" value="Unassembled WGS sequence"/>
</dbReference>
<proteinExistence type="predicted"/>
<evidence type="ECO:0000313" key="2">
    <source>
        <dbReference type="EMBL" id="CAD6265823.1"/>
    </source>
</evidence>
<name>A0A811R711_9POAL</name>